<name>A0A7M5WUJ8_9CNID</name>
<dbReference type="SUPFAM" id="SSF47391">
    <property type="entry name" value="Dimerization-anchoring domain of cAMP-dependent PK regulatory subunit"/>
    <property type="match status" value="1"/>
</dbReference>
<sequence length="121" mass="14121">CFNCLNFYLDICTKKYKKITIFKMNDKSAIEKNDIGALTDDQQSKLNTFKIKTRMGNEKYLREHPEIDCLISSFVSEVCIQRPNNVREFAADYFTDPDLKLKVQALVQKKESSLKRNQNNS</sequence>
<evidence type="ECO:0000313" key="2">
    <source>
        <dbReference type="EnsemblMetazoa" id="CLYHEMP013232.1"/>
    </source>
</evidence>
<feature type="domain" description="RIIa" evidence="1">
    <location>
        <begin position="77"/>
        <end position="95"/>
    </location>
</feature>
<dbReference type="InterPro" id="IPR003117">
    <property type="entry name" value="cAMP_dep_PK_reg_su_I/II_a/b"/>
</dbReference>
<protein>
    <recommendedName>
        <fullName evidence="1">RIIa domain-containing protein</fullName>
    </recommendedName>
</protein>
<accession>A0A7M5WUJ8</accession>
<dbReference type="AlphaFoldDB" id="A0A7M5WUJ8"/>
<dbReference type="OrthoDB" id="10249338at2759"/>
<dbReference type="PANTHER" id="PTHR15505:SF4">
    <property type="entry name" value="RIIA DOMAIN-CONTAINING PROTEIN 1"/>
    <property type="match status" value="1"/>
</dbReference>
<organism evidence="2 3">
    <name type="scientific">Clytia hemisphaerica</name>
    <dbReference type="NCBI Taxonomy" id="252671"/>
    <lineage>
        <taxon>Eukaryota</taxon>
        <taxon>Metazoa</taxon>
        <taxon>Cnidaria</taxon>
        <taxon>Hydrozoa</taxon>
        <taxon>Hydroidolina</taxon>
        <taxon>Leptothecata</taxon>
        <taxon>Obeliida</taxon>
        <taxon>Clytiidae</taxon>
        <taxon>Clytia</taxon>
    </lineage>
</organism>
<dbReference type="Pfam" id="PF02197">
    <property type="entry name" value="RIIa"/>
    <property type="match status" value="1"/>
</dbReference>
<evidence type="ECO:0000259" key="1">
    <source>
        <dbReference type="Pfam" id="PF02197"/>
    </source>
</evidence>
<evidence type="ECO:0000313" key="3">
    <source>
        <dbReference type="Proteomes" id="UP000594262"/>
    </source>
</evidence>
<dbReference type="CDD" id="cd22971">
    <property type="entry name" value="DD_RIIAD1"/>
    <property type="match status" value="1"/>
</dbReference>
<dbReference type="InterPro" id="IPR059162">
    <property type="entry name" value="RIIAD1"/>
</dbReference>
<dbReference type="PANTHER" id="PTHR15505">
    <property type="entry name" value="RIIA DOMAIN-CONTAINING PROTEIN 1"/>
    <property type="match status" value="1"/>
</dbReference>
<proteinExistence type="predicted"/>
<reference evidence="2" key="1">
    <citation type="submission" date="2021-01" db="UniProtKB">
        <authorList>
            <consortium name="EnsemblMetazoa"/>
        </authorList>
    </citation>
    <scope>IDENTIFICATION</scope>
</reference>
<dbReference type="Proteomes" id="UP000594262">
    <property type="component" value="Unplaced"/>
</dbReference>
<keyword evidence="3" id="KW-1185">Reference proteome</keyword>
<dbReference type="EnsemblMetazoa" id="CLYHEMT013232.1">
    <property type="protein sequence ID" value="CLYHEMP013232.1"/>
    <property type="gene ID" value="CLYHEMG013232"/>
</dbReference>